<gene>
    <name evidence="8" type="ORF">D9R14_16370</name>
</gene>
<feature type="domain" description="Outer membrane protein beta-barrel" evidence="7">
    <location>
        <begin position="276"/>
        <end position="486"/>
    </location>
</feature>
<organism evidence="8 9">
    <name type="scientific">Xanthobacter tagetidis</name>
    <dbReference type="NCBI Taxonomy" id="60216"/>
    <lineage>
        <taxon>Bacteria</taxon>
        <taxon>Pseudomonadati</taxon>
        <taxon>Pseudomonadota</taxon>
        <taxon>Alphaproteobacteria</taxon>
        <taxon>Hyphomicrobiales</taxon>
        <taxon>Xanthobacteraceae</taxon>
        <taxon>Xanthobacter</taxon>
    </lineage>
</organism>
<feature type="chain" id="PRO_5018120652" evidence="6">
    <location>
        <begin position="47"/>
        <end position="1012"/>
    </location>
</feature>
<sequence>MIPPAVKCVNLMARDDGDGDGHMIRGAFLASACAFACLLAPANAHAADMAPAAPPPTAPGSWTGFYLGAYAGSAVVDTWWGKGDGVLTPRSDQILPVLGSATAAVVGGQIGYNQQVGQMVLGIEADLGTGSLHGTARCGFDWTSACTSDTDLIGTLAARAGIAFGSVLLYGKAGLALAHTAFSASGKSYQGEISASQTATGWTAGGGVELALTPSVSVKAEYAFLDFGSTTPTLADATGRSNLDITQSAQLVKLGVNVRPGGAPLPGTRAQPGGAGQGATHDWSGLYVGAHAGGAWGRDEWTDATGFLAATVKTGTIPGGGDSMGMFGGVQGGFNLQAGAWVAGIDASASAATIGAYAKCLSDNVTFASFACRTTAKSLGTVAGRLGYGFGDALVYGKAGAAWVSGTVDLHNAYKGPLYATDATRWGWLLGAGVEYALTDRVSAFVEYDHMDFGTSDIAITDGRRSATVSLDQSLDLVRMGVNYRFGPASPTAGPAAPAAPAGWSLEAGARYFLSTGHGSLDLFSPMDRNQLNSRLSYGDTTGQAPETFFRLDHESGVFLKGYGGIGTLSGGKFIDEDFPPGEIPYSSTRSLLKAGSLAYGGIDLGYDFIRGPSGTLGAYVGYRGSYDKVLAYGCWQVAGNPDVCADTKSGKRPVQLVLGETGSWQALALGLNGRLALAPRIALELDAAYLPYALRAGYDNHWWRGDINPQPETGSGWGTMAQAVLTYAVSDRFDLGIGARYEFLATTTASTQFPADVPRSPETVYSERYGAFVQASYRFGDIAPESAPQAAAPVKAATAPAADWTGLYAGAALGAGKGHTTYASPFATPVNGDAVDLGGALIGGQIGADAQIGALVVGAELSGAWTRMVGTNTCFASAPAPAGFNCGTGVEALSALTARLGYAFGRSLIYARGGAAWARQNDAFNTHPPHPQRLSAVGTNTGWTAGAGIEYALLPDLSVGLEYRHYAFGASDAVEAPATPTLAGVSVAPDTLRLDTVALTLNYRFGTGGGR</sequence>
<evidence type="ECO:0000313" key="8">
    <source>
        <dbReference type="EMBL" id="RLP75864.1"/>
    </source>
</evidence>
<evidence type="ECO:0000256" key="1">
    <source>
        <dbReference type="ARBA" id="ARBA00004442"/>
    </source>
</evidence>
<dbReference type="PANTHER" id="PTHR34001:SF3">
    <property type="entry name" value="BLL7405 PROTEIN"/>
    <property type="match status" value="1"/>
</dbReference>
<feature type="signal peptide" evidence="6">
    <location>
        <begin position="1"/>
        <end position="46"/>
    </location>
</feature>
<name>A0A3L7A6W2_9HYPH</name>
<evidence type="ECO:0000256" key="4">
    <source>
        <dbReference type="ARBA" id="ARBA00023237"/>
    </source>
</evidence>
<dbReference type="InterPro" id="IPR053724">
    <property type="entry name" value="OMP_A26_sf"/>
</dbReference>
<dbReference type="SUPFAM" id="SSF56925">
    <property type="entry name" value="OMPA-like"/>
    <property type="match status" value="3"/>
</dbReference>
<feature type="domain" description="Outer membrane protein beta-barrel" evidence="7">
    <location>
        <begin position="53"/>
        <end position="239"/>
    </location>
</feature>
<keyword evidence="4" id="KW-0998">Cell outer membrane</keyword>
<dbReference type="EMBL" id="RCTF01000014">
    <property type="protein sequence ID" value="RLP75864.1"/>
    <property type="molecule type" value="Genomic_DNA"/>
</dbReference>
<dbReference type="GO" id="GO:0004190">
    <property type="term" value="F:aspartic-type endopeptidase activity"/>
    <property type="evidence" value="ECO:0007669"/>
    <property type="project" value="InterPro"/>
</dbReference>
<accession>A0A3L7A6W2</accession>
<dbReference type="AlphaFoldDB" id="A0A3L7A6W2"/>
<dbReference type="InterPro" id="IPR051692">
    <property type="entry name" value="OMP-like"/>
</dbReference>
<dbReference type="Gene3D" id="2.40.160.20">
    <property type="match status" value="3"/>
</dbReference>
<keyword evidence="9" id="KW-1185">Reference proteome</keyword>
<evidence type="ECO:0000259" key="7">
    <source>
        <dbReference type="Pfam" id="PF13505"/>
    </source>
</evidence>
<evidence type="ECO:0000256" key="2">
    <source>
        <dbReference type="ARBA" id="ARBA00022729"/>
    </source>
</evidence>
<keyword evidence="2 6" id="KW-0732">Signal</keyword>
<dbReference type="InterPro" id="IPR020080">
    <property type="entry name" value="OM_adhesin/peptidase_omptin"/>
</dbReference>
<evidence type="ECO:0000313" key="9">
    <source>
        <dbReference type="Proteomes" id="UP000269692"/>
    </source>
</evidence>
<dbReference type="SUPFAM" id="SSF69917">
    <property type="entry name" value="OMPT-like"/>
    <property type="match status" value="1"/>
</dbReference>
<dbReference type="InterPro" id="IPR011250">
    <property type="entry name" value="OMP/PagP_B-barrel"/>
</dbReference>
<dbReference type="InterPro" id="IPR027385">
    <property type="entry name" value="Beta-barrel_OMP"/>
</dbReference>
<dbReference type="GO" id="GO:0009279">
    <property type="term" value="C:cell outer membrane"/>
    <property type="evidence" value="ECO:0007669"/>
    <property type="project" value="UniProtKB-SubCell"/>
</dbReference>
<comment type="caution">
    <text evidence="8">The sequence shown here is derived from an EMBL/GenBank/DDBJ whole genome shotgun (WGS) entry which is preliminary data.</text>
</comment>
<comment type="similarity">
    <text evidence="5">Belongs to the Omp25/RopB family.</text>
</comment>
<feature type="domain" description="Outer membrane protein beta-barrel" evidence="7">
    <location>
        <begin position="796"/>
        <end position="1006"/>
    </location>
</feature>
<proteinExistence type="inferred from homology"/>
<reference evidence="8 9" key="1">
    <citation type="submission" date="2018-10" db="EMBL/GenBank/DDBJ databases">
        <title>Xanthobacter tagetidis genome sequencing and assembly.</title>
        <authorList>
            <person name="Maclea K.S."/>
            <person name="Goen A.E."/>
            <person name="Fatima S.A."/>
        </authorList>
    </citation>
    <scope>NUCLEOTIDE SEQUENCE [LARGE SCALE GENOMIC DNA]</scope>
    <source>
        <strain evidence="8 9">ATCC 700314</strain>
    </source>
</reference>
<dbReference type="Pfam" id="PF13505">
    <property type="entry name" value="OMP_b-brl"/>
    <property type="match status" value="3"/>
</dbReference>
<dbReference type="OrthoDB" id="7591823at2"/>
<dbReference type="Proteomes" id="UP000269692">
    <property type="component" value="Unassembled WGS sequence"/>
</dbReference>
<keyword evidence="3" id="KW-0472">Membrane</keyword>
<evidence type="ECO:0000256" key="5">
    <source>
        <dbReference type="ARBA" id="ARBA00038306"/>
    </source>
</evidence>
<dbReference type="PANTHER" id="PTHR34001">
    <property type="entry name" value="BLL7405 PROTEIN"/>
    <property type="match status" value="1"/>
</dbReference>
<dbReference type="Gene3D" id="2.40.128.90">
    <property type="entry name" value="OMPT-like"/>
    <property type="match status" value="1"/>
</dbReference>
<evidence type="ECO:0000256" key="3">
    <source>
        <dbReference type="ARBA" id="ARBA00023136"/>
    </source>
</evidence>
<evidence type="ECO:0000256" key="6">
    <source>
        <dbReference type="SAM" id="SignalP"/>
    </source>
</evidence>
<protein>
    <submittedName>
        <fullName evidence="8">Porin family protein</fullName>
    </submittedName>
</protein>
<comment type="subcellular location">
    <subcellularLocation>
        <location evidence="1">Cell outer membrane</location>
    </subcellularLocation>
</comment>